<evidence type="ECO:0000256" key="7">
    <source>
        <dbReference type="ARBA" id="ARBA00047899"/>
    </source>
</evidence>
<dbReference type="GO" id="GO:0000245">
    <property type="term" value="P:spliceosomal complex assembly"/>
    <property type="evidence" value="ECO:0007669"/>
    <property type="project" value="TreeGrafter"/>
</dbReference>
<comment type="catalytic activity">
    <reaction evidence="7">
        <text>L-threonyl-[protein] + ATP = O-phospho-L-threonyl-[protein] + ADP + H(+)</text>
        <dbReference type="Rhea" id="RHEA:46608"/>
        <dbReference type="Rhea" id="RHEA-COMP:11060"/>
        <dbReference type="Rhea" id="RHEA-COMP:11605"/>
        <dbReference type="ChEBI" id="CHEBI:15378"/>
        <dbReference type="ChEBI" id="CHEBI:30013"/>
        <dbReference type="ChEBI" id="CHEBI:30616"/>
        <dbReference type="ChEBI" id="CHEBI:61977"/>
        <dbReference type="ChEBI" id="CHEBI:456216"/>
        <dbReference type="EC" id="2.7.11.1"/>
    </reaction>
</comment>
<keyword evidence="5" id="KW-0418">Kinase</keyword>
<evidence type="ECO:0000256" key="3">
    <source>
        <dbReference type="ARBA" id="ARBA00022679"/>
    </source>
</evidence>
<keyword evidence="2" id="KW-0723">Serine/threonine-protein kinase</keyword>
<evidence type="ECO:0000313" key="10">
    <source>
        <dbReference type="Proteomes" id="UP000707071"/>
    </source>
</evidence>
<protein>
    <recommendedName>
        <fullName evidence="1">non-specific serine/threonine protein kinase</fullName>
        <ecNumber evidence="1">2.7.11.1</ecNumber>
    </recommendedName>
</protein>
<dbReference type="AlphaFoldDB" id="A0A9P7QE98"/>
<dbReference type="GO" id="GO:0050684">
    <property type="term" value="P:regulation of mRNA processing"/>
    <property type="evidence" value="ECO:0007669"/>
    <property type="project" value="TreeGrafter"/>
</dbReference>
<dbReference type="GO" id="GO:0004674">
    <property type="term" value="F:protein serine/threonine kinase activity"/>
    <property type="evidence" value="ECO:0007669"/>
    <property type="project" value="UniProtKB-KW"/>
</dbReference>
<name>A0A9P7QE98_9HYPO</name>
<accession>A0A9P7QE98</accession>
<dbReference type="Proteomes" id="UP000707071">
    <property type="component" value="Unassembled WGS sequence"/>
</dbReference>
<dbReference type="InterPro" id="IPR051334">
    <property type="entry name" value="SRPK"/>
</dbReference>
<evidence type="ECO:0000256" key="1">
    <source>
        <dbReference type="ARBA" id="ARBA00012513"/>
    </source>
</evidence>
<keyword evidence="6" id="KW-0067">ATP-binding</keyword>
<dbReference type="EC" id="2.7.11.1" evidence="1"/>
<proteinExistence type="predicted"/>
<evidence type="ECO:0000256" key="6">
    <source>
        <dbReference type="ARBA" id="ARBA00022840"/>
    </source>
</evidence>
<evidence type="ECO:0000256" key="5">
    <source>
        <dbReference type="ARBA" id="ARBA00022777"/>
    </source>
</evidence>
<sequence>MPTSLFRRSLKTLSGRAWKPLAFPSNGFYVMPADEKFEEETIPGYKSSDYYPVRIGEVFRARYQAVGKLGFGRTSTVWLARDLSRSVDHDALENELNVFKRIKRDERDRSWTENLSHVIRSCMVHFGRNIDQAIGKRNGSPYAKRMHELATARSPAEYESIITELTRKLARKLARKVSKIGRAVRAQRSQTLSWKECILVVTPIKIHMQQIQGQQIQGEQMQGGQQMQGKQMQGGQQMQGKQMQGKQMQGKQMQGGQQMQGKQMQGQILPHRIPPNERLQASHSLR</sequence>
<keyword evidence="3" id="KW-0808">Transferase</keyword>
<evidence type="ECO:0000256" key="4">
    <source>
        <dbReference type="ARBA" id="ARBA00022741"/>
    </source>
</evidence>
<reference evidence="9 10" key="1">
    <citation type="journal article" date="2020" name="bioRxiv">
        <title>Whole genome comparisons of ergot fungi reveals the divergence and evolution of species within the genus Claviceps are the result of varying mechanisms driving genome evolution and host range expansion.</title>
        <authorList>
            <person name="Wyka S.A."/>
            <person name="Mondo S.J."/>
            <person name="Liu M."/>
            <person name="Dettman J."/>
            <person name="Nalam V."/>
            <person name="Broders K.D."/>
        </authorList>
    </citation>
    <scope>NUCLEOTIDE SEQUENCE [LARGE SCALE GENOMIC DNA]</scope>
    <source>
        <strain evidence="9 10">Clav52</strain>
    </source>
</reference>
<evidence type="ECO:0000313" key="9">
    <source>
        <dbReference type="EMBL" id="KAG6289449.1"/>
    </source>
</evidence>
<dbReference type="Gene3D" id="3.30.200.20">
    <property type="entry name" value="Phosphorylase Kinase, domain 1"/>
    <property type="match status" value="1"/>
</dbReference>
<keyword evidence="10" id="KW-1185">Reference proteome</keyword>
<dbReference type="EMBL" id="SRRH01000407">
    <property type="protein sequence ID" value="KAG6289449.1"/>
    <property type="molecule type" value="Genomic_DNA"/>
</dbReference>
<keyword evidence="4" id="KW-0547">Nucleotide-binding</keyword>
<dbReference type="PANTHER" id="PTHR47634">
    <property type="entry name" value="PROTEIN KINASE DOMAIN-CONTAINING PROTEIN-RELATED"/>
    <property type="match status" value="1"/>
</dbReference>
<dbReference type="PANTHER" id="PTHR47634:SF9">
    <property type="entry name" value="PROTEIN KINASE DOMAIN-CONTAINING PROTEIN-RELATED"/>
    <property type="match status" value="1"/>
</dbReference>
<evidence type="ECO:0000256" key="2">
    <source>
        <dbReference type="ARBA" id="ARBA00022527"/>
    </source>
</evidence>
<evidence type="ECO:0000256" key="8">
    <source>
        <dbReference type="ARBA" id="ARBA00048679"/>
    </source>
</evidence>
<comment type="catalytic activity">
    <reaction evidence="8">
        <text>L-seryl-[protein] + ATP = O-phospho-L-seryl-[protein] + ADP + H(+)</text>
        <dbReference type="Rhea" id="RHEA:17989"/>
        <dbReference type="Rhea" id="RHEA-COMP:9863"/>
        <dbReference type="Rhea" id="RHEA-COMP:11604"/>
        <dbReference type="ChEBI" id="CHEBI:15378"/>
        <dbReference type="ChEBI" id="CHEBI:29999"/>
        <dbReference type="ChEBI" id="CHEBI:30616"/>
        <dbReference type="ChEBI" id="CHEBI:83421"/>
        <dbReference type="ChEBI" id="CHEBI:456216"/>
        <dbReference type="EC" id="2.7.11.1"/>
    </reaction>
</comment>
<dbReference type="SUPFAM" id="SSF56112">
    <property type="entry name" value="Protein kinase-like (PK-like)"/>
    <property type="match status" value="1"/>
</dbReference>
<gene>
    <name evidence="9" type="ORF">E4U09_004987</name>
</gene>
<comment type="caution">
    <text evidence="9">The sequence shown here is derived from an EMBL/GenBank/DDBJ whole genome shotgun (WGS) entry which is preliminary data.</text>
</comment>
<organism evidence="9 10">
    <name type="scientific">Claviceps aff. purpurea</name>
    <dbReference type="NCBI Taxonomy" id="1967640"/>
    <lineage>
        <taxon>Eukaryota</taxon>
        <taxon>Fungi</taxon>
        <taxon>Dikarya</taxon>
        <taxon>Ascomycota</taxon>
        <taxon>Pezizomycotina</taxon>
        <taxon>Sordariomycetes</taxon>
        <taxon>Hypocreomycetidae</taxon>
        <taxon>Hypocreales</taxon>
        <taxon>Clavicipitaceae</taxon>
        <taxon>Claviceps</taxon>
    </lineage>
</organism>
<dbReference type="GO" id="GO:0005524">
    <property type="term" value="F:ATP binding"/>
    <property type="evidence" value="ECO:0007669"/>
    <property type="project" value="UniProtKB-KW"/>
</dbReference>
<dbReference type="InterPro" id="IPR011009">
    <property type="entry name" value="Kinase-like_dom_sf"/>
</dbReference>